<dbReference type="EMBL" id="AMQM01008363">
    <property type="status" value="NOT_ANNOTATED_CDS"/>
    <property type="molecule type" value="Genomic_DNA"/>
</dbReference>
<dbReference type="GO" id="GO:0005769">
    <property type="term" value="C:early endosome"/>
    <property type="evidence" value="ECO:0000318"/>
    <property type="project" value="GO_Central"/>
</dbReference>
<dbReference type="OMA" id="EIRCLRW"/>
<dbReference type="Pfam" id="PF00400">
    <property type="entry name" value="WD40"/>
    <property type="match status" value="2"/>
</dbReference>
<dbReference type="SMART" id="SM00320">
    <property type="entry name" value="WD40"/>
    <property type="match status" value="6"/>
</dbReference>
<dbReference type="CDD" id="cd15718">
    <property type="entry name" value="FYVE_WDFY1_like"/>
    <property type="match status" value="1"/>
</dbReference>
<keyword evidence="13" id="KW-1185">Reference proteome</keyword>
<proteinExistence type="predicted"/>
<dbReference type="EMBL" id="KB097768">
    <property type="protein sequence ID" value="ESN90154.1"/>
    <property type="molecule type" value="Genomic_DNA"/>
</dbReference>
<evidence type="ECO:0000256" key="8">
    <source>
        <dbReference type="PROSITE-ProRule" id="PRU00091"/>
    </source>
</evidence>
<dbReference type="InParanoid" id="T1EGF9"/>
<dbReference type="FunFam" id="3.30.40.10:FF:000105">
    <property type="entry name" value="WD repeat and FYVE domain-containing protein 2"/>
    <property type="match status" value="1"/>
</dbReference>
<dbReference type="RefSeq" id="XP_009031731.1">
    <property type="nucleotide sequence ID" value="XM_009033483.1"/>
</dbReference>
<keyword evidence="3" id="KW-0479">Metal-binding</keyword>
<dbReference type="STRING" id="6412.T1EGF9"/>
<dbReference type="PROSITE" id="PS50294">
    <property type="entry name" value="WD_REPEATS_REGION"/>
    <property type="match status" value="2"/>
</dbReference>
<feature type="repeat" description="WD" evidence="9">
    <location>
        <begin position="205"/>
        <end position="246"/>
    </location>
</feature>
<feature type="repeat" description="WD" evidence="9">
    <location>
        <begin position="248"/>
        <end position="289"/>
    </location>
</feature>
<dbReference type="Gene3D" id="2.130.10.10">
    <property type="entry name" value="YVTN repeat-like/Quinoprotein amine dehydrogenase"/>
    <property type="match status" value="2"/>
</dbReference>
<accession>T1EGF9</accession>
<dbReference type="SMART" id="SM00064">
    <property type="entry name" value="FYVE"/>
    <property type="match status" value="1"/>
</dbReference>
<evidence type="ECO:0000256" key="1">
    <source>
        <dbReference type="ARBA" id="ARBA00004412"/>
    </source>
</evidence>
<dbReference type="InterPro" id="IPR020472">
    <property type="entry name" value="WD40_PAC1"/>
</dbReference>
<sequence>MAAEIKPLEQNSDEIRSGFGRKLNLLSTIEGVPLDINMAVLLGGEEEGVAAVSEDKTVRIWLKKNKGKYWGSVCQHLPATASSIYYQKDKHKIYVGLNNGTVMDFVITDNGTKLSHIRDVLAHVDRITCIEVIPALKFVFTGSKDTYLQWHCSESGKKLGKFKIDVWISSLCFDLASKCLFVGDLSGQITVLKMVEGSAHFITVLKGHTASVRCLAWDNENSLLFSGGGDNTIVVWDIGSRKGTTVELSGHQDRVECLIYIPTFKQLLSGGYDSNLIIWNMDAQRNSTPEWTESDKCECCNGPFFWNFKMMWEIKSLGGRQHHCRKCGKAICAKCSSNVSILPQYGFEYPVRLCLNCHANLTSEELQPLATFYHLKHRIVHADADINTKRLLTVGKDRVIKIWEMVDNWN</sequence>
<comment type="subcellular location">
    <subcellularLocation>
        <location evidence="1">Early endosome</location>
    </subcellularLocation>
</comment>
<reference evidence="13" key="1">
    <citation type="submission" date="2012-12" db="EMBL/GenBank/DDBJ databases">
        <authorList>
            <person name="Hellsten U."/>
            <person name="Grimwood J."/>
            <person name="Chapman J.A."/>
            <person name="Shapiro H."/>
            <person name="Aerts A."/>
            <person name="Otillar R.P."/>
            <person name="Terry A.Y."/>
            <person name="Boore J.L."/>
            <person name="Simakov O."/>
            <person name="Marletaz F."/>
            <person name="Cho S.-J."/>
            <person name="Edsinger-Gonzales E."/>
            <person name="Havlak P."/>
            <person name="Kuo D.-H."/>
            <person name="Larsson T."/>
            <person name="Lv J."/>
            <person name="Arendt D."/>
            <person name="Savage R."/>
            <person name="Osoegawa K."/>
            <person name="de Jong P."/>
            <person name="Lindberg D.R."/>
            <person name="Seaver E.C."/>
            <person name="Weisblat D.A."/>
            <person name="Putnam N.H."/>
            <person name="Grigoriev I.V."/>
            <person name="Rokhsar D.S."/>
        </authorList>
    </citation>
    <scope>NUCLEOTIDE SEQUENCE</scope>
</reference>
<keyword evidence="6 8" id="KW-0863">Zinc-finger</keyword>
<dbReference type="CTD" id="20195661"/>
<reference evidence="11 13" key="2">
    <citation type="journal article" date="2013" name="Nature">
        <title>Insights into bilaterian evolution from three spiralian genomes.</title>
        <authorList>
            <person name="Simakov O."/>
            <person name="Marletaz F."/>
            <person name="Cho S.J."/>
            <person name="Edsinger-Gonzales E."/>
            <person name="Havlak P."/>
            <person name="Hellsten U."/>
            <person name="Kuo D.H."/>
            <person name="Larsson T."/>
            <person name="Lv J."/>
            <person name="Arendt D."/>
            <person name="Savage R."/>
            <person name="Osoegawa K."/>
            <person name="de Jong P."/>
            <person name="Grimwood J."/>
            <person name="Chapman J.A."/>
            <person name="Shapiro H."/>
            <person name="Aerts A."/>
            <person name="Otillar R.P."/>
            <person name="Terry A.Y."/>
            <person name="Boore J.L."/>
            <person name="Grigoriev I.V."/>
            <person name="Lindberg D.R."/>
            <person name="Seaver E.C."/>
            <person name="Weisblat D.A."/>
            <person name="Putnam N.H."/>
            <person name="Rokhsar D.S."/>
        </authorList>
    </citation>
    <scope>NUCLEOTIDE SEQUENCE</scope>
</reference>
<dbReference type="PROSITE" id="PS00678">
    <property type="entry name" value="WD_REPEATS_1"/>
    <property type="match status" value="3"/>
</dbReference>
<evidence type="ECO:0000313" key="13">
    <source>
        <dbReference type="Proteomes" id="UP000015101"/>
    </source>
</evidence>
<dbReference type="GO" id="GO:0008270">
    <property type="term" value="F:zinc ion binding"/>
    <property type="evidence" value="ECO:0007669"/>
    <property type="project" value="UniProtKB-KW"/>
</dbReference>
<evidence type="ECO:0000259" key="10">
    <source>
        <dbReference type="PROSITE" id="PS50178"/>
    </source>
</evidence>
<dbReference type="InterPro" id="IPR017455">
    <property type="entry name" value="Znf_FYVE-rel"/>
</dbReference>
<dbReference type="SUPFAM" id="SSF57903">
    <property type="entry name" value="FYVE/PHD zinc finger"/>
    <property type="match status" value="1"/>
</dbReference>
<name>T1EGF9_HELRO</name>
<evidence type="ECO:0000256" key="4">
    <source>
        <dbReference type="ARBA" id="ARBA00022737"/>
    </source>
</evidence>
<dbReference type="InterPro" id="IPR042234">
    <property type="entry name" value="WDFY1/WDFY2"/>
</dbReference>
<dbReference type="PANTHER" id="PTHR46189:SF1">
    <property type="entry name" value="LD41958P"/>
    <property type="match status" value="1"/>
</dbReference>
<dbReference type="AlphaFoldDB" id="T1EGF9"/>
<dbReference type="PROSITE" id="PS50082">
    <property type="entry name" value="WD_REPEATS_2"/>
    <property type="match status" value="2"/>
</dbReference>
<evidence type="ECO:0000313" key="11">
    <source>
        <dbReference type="EMBL" id="ESN90154.1"/>
    </source>
</evidence>
<protein>
    <recommendedName>
        <fullName evidence="10">FYVE-type domain-containing protein</fullName>
    </recommendedName>
</protein>
<dbReference type="Gene3D" id="3.30.40.10">
    <property type="entry name" value="Zinc/RING finger domain, C3HC4 (zinc finger)"/>
    <property type="match status" value="1"/>
</dbReference>
<keyword evidence="2 9" id="KW-0853">WD repeat</keyword>
<evidence type="ECO:0000256" key="5">
    <source>
        <dbReference type="ARBA" id="ARBA00022753"/>
    </source>
</evidence>
<dbReference type="InterPro" id="IPR036322">
    <property type="entry name" value="WD40_repeat_dom_sf"/>
</dbReference>
<evidence type="ECO:0000256" key="6">
    <source>
        <dbReference type="ARBA" id="ARBA00022771"/>
    </source>
</evidence>
<dbReference type="GeneID" id="20195661"/>
<evidence type="ECO:0000256" key="7">
    <source>
        <dbReference type="ARBA" id="ARBA00022833"/>
    </source>
</evidence>
<dbReference type="PANTHER" id="PTHR46189">
    <property type="entry name" value="LD41958P"/>
    <property type="match status" value="1"/>
</dbReference>
<dbReference type="InterPro" id="IPR015943">
    <property type="entry name" value="WD40/YVTN_repeat-like_dom_sf"/>
</dbReference>
<reference evidence="12" key="3">
    <citation type="submission" date="2015-06" db="UniProtKB">
        <authorList>
            <consortium name="EnsemblMetazoa"/>
        </authorList>
    </citation>
    <scope>IDENTIFICATION</scope>
</reference>
<evidence type="ECO:0000256" key="3">
    <source>
        <dbReference type="ARBA" id="ARBA00022723"/>
    </source>
</evidence>
<dbReference type="PROSITE" id="PS50178">
    <property type="entry name" value="ZF_FYVE"/>
    <property type="match status" value="1"/>
</dbReference>
<keyword evidence="4" id="KW-0677">Repeat</keyword>
<dbReference type="SUPFAM" id="SSF50978">
    <property type="entry name" value="WD40 repeat-like"/>
    <property type="match status" value="1"/>
</dbReference>
<feature type="domain" description="FYVE-type" evidence="10">
    <location>
        <begin position="291"/>
        <end position="362"/>
    </location>
</feature>
<dbReference type="EnsemblMetazoa" id="HelroT116543">
    <property type="protein sequence ID" value="HelroP116543"/>
    <property type="gene ID" value="HelroG116543"/>
</dbReference>
<evidence type="ECO:0000256" key="2">
    <source>
        <dbReference type="ARBA" id="ARBA00022574"/>
    </source>
</evidence>
<dbReference type="HOGENOM" id="CLU_046919_0_0_1"/>
<keyword evidence="5" id="KW-0967">Endosome</keyword>
<dbReference type="KEGG" id="hro:HELRODRAFT_116543"/>
<dbReference type="InterPro" id="IPR019775">
    <property type="entry name" value="WD40_repeat_CS"/>
</dbReference>
<dbReference type="Pfam" id="PF01363">
    <property type="entry name" value="FYVE"/>
    <property type="match status" value="1"/>
</dbReference>
<keyword evidence="7" id="KW-0862">Zinc</keyword>
<dbReference type="InterPro" id="IPR001680">
    <property type="entry name" value="WD40_rpt"/>
</dbReference>
<dbReference type="eggNOG" id="KOG1409">
    <property type="taxonomic scope" value="Eukaryota"/>
</dbReference>
<dbReference type="OrthoDB" id="63070at2759"/>
<evidence type="ECO:0000313" key="12">
    <source>
        <dbReference type="EnsemblMetazoa" id="HelroP116543"/>
    </source>
</evidence>
<dbReference type="InterPro" id="IPR013083">
    <property type="entry name" value="Znf_RING/FYVE/PHD"/>
</dbReference>
<evidence type="ECO:0000256" key="9">
    <source>
        <dbReference type="PROSITE-ProRule" id="PRU00221"/>
    </source>
</evidence>
<dbReference type="PRINTS" id="PR00320">
    <property type="entry name" value="GPROTEINBRPT"/>
</dbReference>
<gene>
    <name evidence="12" type="primary">20195661</name>
    <name evidence="11" type="ORF">HELRODRAFT_116543</name>
</gene>
<dbReference type="Proteomes" id="UP000015101">
    <property type="component" value="Unassembled WGS sequence"/>
</dbReference>
<organism evidence="12 13">
    <name type="scientific">Helobdella robusta</name>
    <name type="common">Californian leech</name>
    <dbReference type="NCBI Taxonomy" id="6412"/>
    <lineage>
        <taxon>Eukaryota</taxon>
        <taxon>Metazoa</taxon>
        <taxon>Spiralia</taxon>
        <taxon>Lophotrochozoa</taxon>
        <taxon>Annelida</taxon>
        <taxon>Clitellata</taxon>
        <taxon>Hirudinea</taxon>
        <taxon>Rhynchobdellida</taxon>
        <taxon>Glossiphoniidae</taxon>
        <taxon>Helobdella</taxon>
    </lineage>
</organism>
<dbReference type="InterPro" id="IPR000306">
    <property type="entry name" value="Znf_FYVE"/>
</dbReference>
<dbReference type="InterPro" id="IPR011011">
    <property type="entry name" value="Znf_FYVE_PHD"/>
</dbReference>
<dbReference type="FunCoup" id="T1EGF9">
    <property type="interactions" value="956"/>
</dbReference>